<reference evidence="1" key="1">
    <citation type="submission" date="2017-05" db="UniProtKB">
        <authorList>
            <consortium name="EnsemblMetazoa"/>
        </authorList>
    </citation>
    <scope>IDENTIFICATION</scope>
</reference>
<accession>A0A1X7SYC7</accession>
<proteinExistence type="predicted"/>
<dbReference type="AlphaFoldDB" id="A0A1X7SYC7"/>
<dbReference type="EnsemblMetazoa" id="Aqu2.1.07179_001">
    <property type="protein sequence ID" value="Aqu2.1.07179_001"/>
    <property type="gene ID" value="Aqu2.1.07179"/>
</dbReference>
<name>A0A1X7SYC7_AMPQE</name>
<dbReference type="InParanoid" id="A0A1X7SYC7"/>
<evidence type="ECO:0000313" key="1">
    <source>
        <dbReference type="EnsemblMetazoa" id="Aqu2.1.07179_001"/>
    </source>
</evidence>
<sequence>LLHRPGFKHLTFDCSTFKRYVSFDVLHFILSQFFISSYPVSIEIVLSCPWFVPLPEPIAVNPEQESCKSLIIKECTLSLNFSSVLPQHLVLKVLQLNNNDRSTLQSFASLQSIVVDSFVLTTSRCITESSIGDITTLFHIVTAGEWQLDLNIDDNQSTVDTFASALPIIGDSLTMFHFIYDESNPLSVDKTMSIVEALFQSISPSKLPYFSLKMSSMQLTDEIVSAIVNTREKLEPAVKLKRFIVYNIMDEDTVKYYANALQDIAVDLDLQELGEI</sequence>
<protein>
    <submittedName>
        <fullName evidence="1">Uncharacterized protein</fullName>
    </submittedName>
</protein>
<organism evidence="1">
    <name type="scientific">Amphimedon queenslandica</name>
    <name type="common">Sponge</name>
    <dbReference type="NCBI Taxonomy" id="400682"/>
    <lineage>
        <taxon>Eukaryota</taxon>
        <taxon>Metazoa</taxon>
        <taxon>Porifera</taxon>
        <taxon>Demospongiae</taxon>
        <taxon>Heteroscleromorpha</taxon>
        <taxon>Haplosclerida</taxon>
        <taxon>Niphatidae</taxon>
        <taxon>Amphimedon</taxon>
    </lineage>
</organism>